<evidence type="ECO:0000256" key="4">
    <source>
        <dbReference type="ARBA" id="ARBA00022777"/>
    </source>
</evidence>
<organism evidence="15">
    <name type="scientific">Rhodosorus marinus</name>
    <dbReference type="NCBI Taxonomy" id="101924"/>
    <lineage>
        <taxon>Eukaryota</taxon>
        <taxon>Rhodophyta</taxon>
        <taxon>Stylonematophyceae</taxon>
        <taxon>Stylonematales</taxon>
        <taxon>Stylonemataceae</taxon>
        <taxon>Rhodosorus</taxon>
    </lineage>
</organism>
<keyword evidence="2" id="KW-0808">Transferase</keyword>
<dbReference type="Pfam" id="PF07714">
    <property type="entry name" value="PK_Tyr_Ser-Thr"/>
    <property type="match status" value="1"/>
</dbReference>
<accession>A0A7S3A330</accession>
<dbReference type="Gene3D" id="3.40.50.10140">
    <property type="entry name" value="Toll/interleukin-1 receptor homology (TIR) domain"/>
    <property type="match status" value="1"/>
</dbReference>
<dbReference type="SUPFAM" id="SSF52200">
    <property type="entry name" value="Toll/Interleukin receptor TIR domain"/>
    <property type="match status" value="1"/>
</dbReference>
<evidence type="ECO:0000313" key="13">
    <source>
        <dbReference type="EMBL" id="CAE0060091.1"/>
    </source>
</evidence>
<name>A0A7S3A330_9RHOD</name>
<dbReference type="SUPFAM" id="SSF56112">
    <property type="entry name" value="Protein kinase-like (PK-like)"/>
    <property type="match status" value="1"/>
</dbReference>
<keyword evidence="4" id="KW-0418">Kinase</keyword>
<keyword evidence="5 8" id="KW-0067">ATP-binding</keyword>
<dbReference type="GO" id="GO:0004674">
    <property type="term" value="F:protein serine/threonine kinase activity"/>
    <property type="evidence" value="ECO:0007669"/>
    <property type="project" value="UniProtKB-KW"/>
</dbReference>
<dbReference type="Pfam" id="PF13676">
    <property type="entry name" value="TIR_2"/>
    <property type="match status" value="1"/>
</dbReference>
<feature type="binding site" evidence="8">
    <location>
        <position position="499"/>
    </location>
    <ligand>
        <name>ATP</name>
        <dbReference type="ChEBI" id="CHEBI:30616"/>
    </ligand>
</feature>
<dbReference type="PROSITE" id="PS00107">
    <property type="entry name" value="PROTEIN_KINASE_ATP"/>
    <property type="match status" value="1"/>
</dbReference>
<dbReference type="CDD" id="cd13999">
    <property type="entry name" value="STKc_MAP3K-like"/>
    <property type="match status" value="1"/>
</dbReference>
<evidence type="ECO:0000256" key="1">
    <source>
        <dbReference type="ARBA" id="ARBA00022527"/>
    </source>
</evidence>
<dbReference type="PANTHER" id="PTHR44329:SF298">
    <property type="entry name" value="MIXED LINEAGE KINASE DOMAIN-LIKE PROTEIN"/>
    <property type="match status" value="1"/>
</dbReference>
<dbReference type="GO" id="GO:0005524">
    <property type="term" value="F:ATP binding"/>
    <property type="evidence" value="ECO:0007669"/>
    <property type="project" value="UniProtKB-UniRule"/>
</dbReference>
<feature type="compositionally biased region" description="Basic and acidic residues" evidence="9">
    <location>
        <begin position="16"/>
        <end position="35"/>
    </location>
</feature>
<dbReference type="SMART" id="SM00255">
    <property type="entry name" value="TIR"/>
    <property type="match status" value="1"/>
</dbReference>
<dbReference type="Gene3D" id="3.30.200.20">
    <property type="entry name" value="Phosphorylase Kinase, domain 1"/>
    <property type="match status" value="1"/>
</dbReference>
<evidence type="ECO:0008006" key="17">
    <source>
        <dbReference type="Google" id="ProtNLM"/>
    </source>
</evidence>
<sequence>MGNSHGLGSGGARGRAAGDARDGRHGNQSAPEKRVVPKPVPVYGPKDTGRAATVDFINVHTKHFTSRIELMQGKVESLSKTDATDLLVVYLRARGDHKANRDSALAALNRSGISLVQLEKQTNPNPSYRRHYHCWLSKSLPKPRPDGFEYDRLLVYEDPGKELESDDNIALDIMQCLATVIGGEVEINSVMLPLMGGLLSHSLRKHFVRAAVEITYAWMMMGLPIRKIRILLPYDTDVSKDLETFRKLKDSLGKQDLPSKKKYDVYVSYAQEDAADAEALMFYMKETRPGIEIFDGAPKGLKMRDRGVVSVPTIHAIKKSAMILSLLSDDYFQSKECTEAFSLAYCSDFDTQGNTIVPLFWRSCDLTPLARRLIATQGVDCREQDFEKAKSLIKDWLKDSPTVAEAQPGSDVTKMNNFGDRIMMQKENQDRNLIFGETDGGKADLTRMGVNDAKSIFDDQWMNNWAVDFKSVIFGPKIGAGGFGEVFKAKHDGKIVAVKTLTPKGSEEKMIVPVKEFLQEIKLMSDLSHPNVVSFIGACVDVPTLAILLEFMPGGSLYRVLYKQMKSHGAPLSTVKQVYIAYGICKGMEYLHAQSPTIVHRDLKSPNVLLGRTVEEVKVTDFGLSRLKESSYVDTGPGGTPEWMAPEMLRQDLFDESVDVWAFGVILWELMVCQKPFKDDHPMQVVFKVGSRGERLKLPDGVDAPEEMKAIMEGCFQQDPKRRPRFHDITPVLTSLRQKHMP</sequence>
<evidence type="ECO:0000256" key="6">
    <source>
        <dbReference type="ARBA" id="ARBA00047899"/>
    </source>
</evidence>
<dbReference type="EMBL" id="HBHW01036666">
    <property type="protein sequence ID" value="CAE0060119.1"/>
    <property type="molecule type" value="Transcribed_RNA"/>
</dbReference>
<dbReference type="InterPro" id="IPR008271">
    <property type="entry name" value="Ser/Thr_kinase_AS"/>
</dbReference>
<evidence type="ECO:0000313" key="14">
    <source>
        <dbReference type="EMBL" id="CAE0060109.1"/>
    </source>
</evidence>
<dbReference type="PANTHER" id="PTHR44329">
    <property type="entry name" value="SERINE/THREONINE-PROTEIN KINASE TNNI3K-RELATED"/>
    <property type="match status" value="1"/>
</dbReference>
<evidence type="ECO:0000256" key="9">
    <source>
        <dbReference type="SAM" id="MobiDB-lite"/>
    </source>
</evidence>
<dbReference type="InterPro" id="IPR051681">
    <property type="entry name" value="Ser/Thr_Kinases-Pseudokinases"/>
</dbReference>
<reference evidence="15" key="1">
    <citation type="submission" date="2021-01" db="EMBL/GenBank/DDBJ databases">
        <authorList>
            <person name="Corre E."/>
            <person name="Pelletier E."/>
            <person name="Niang G."/>
            <person name="Scheremetjew M."/>
            <person name="Finn R."/>
            <person name="Kale V."/>
            <person name="Holt S."/>
            <person name="Cochrane G."/>
            <person name="Meng A."/>
            <person name="Brown T."/>
            <person name="Cohen L."/>
        </authorList>
    </citation>
    <scope>NUCLEOTIDE SEQUENCE</scope>
    <source>
        <strain evidence="15">CCMP 769</strain>
    </source>
</reference>
<feature type="domain" description="Protein kinase" evidence="10">
    <location>
        <begin position="472"/>
        <end position="733"/>
    </location>
</feature>
<dbReference type="InterPro" id="IPR000719">
    <property type="entry name" value="Prot_kinase_dom"/>
</dbReference>
<dbReference type="InterPro" id="IPR001245">
    <property type="entry name" value="Ser-Thr/Tyr_kinase_cat_dom"/>
</dbReference>
<evidence type="ECO:0000259" key="10">
    <source>
        <dbReference type="PROSITE" id="PS50011"/>
    </source>
</evidence>
<evidence type="ECO:0000256" key="2">
    <source>
        <dbReference type="ARBA" id="ARBA00022679"/>
    </source>
</evidence>
<dbReference type="AlphaFoldDB" id="A0A7S3A330"/>
<dbReference type="SMART" id="SM00220">
    <property type="entry name" value="S_TKc"/>
    <property type="match status" value="1"/>
</dbReference>
<feature type="domain" description="TIR" evidence="11">
    <location>
        <begin position="261"/>
        <end position="400"/>
    </location>
</feature>
<dbReference type="PROSITE" id="PS50011">
    <property type="entry name" value="PROTEIN_KINASE_DOM"/>
    <property type="match status" value="1"/>
</dbReference>
<dbReference type="EMBL" id="HBHW01036656">
    <property type="protein sequence ID" value="CAE0060109.1"/>
    <property type="molecule type" value="Transcribed_RNA"/>
</dbReference>
<feature type="compositionally biased region" description="Gly residues" evidence="9">
    <location>
        <begin position="1"/>
        <end position="13"/>
    </location>
</feature>
<comment type="catalytic activity">
    <reaction evidence="7">
        <text>L-seryl-[protein] + ATP = O-phospho-L-seryl-[protein] + ADP + H(+)</text>
        <dbReference type="Rhea" id="RHEA:17989"/>
        <dbReference type="Rhea" id="RHEA-COMP:9863"/>
        <dbReference type="Rhea" id="RHEA-COMP:11604"/>
        <dbReference type="ChEBI" id="CHEBI:15378"/>
        <dbReference type="ChEBI" id="CHEBI:29999"/>
        <dbReference type="ChEBI" id="CHEBI:30616"/>
        <dbReference type="ChEBI" id="CHEBI:83421"/>
        <dbReference type="ChEBI" id="CHEBI:456216"/>
        <dbReference type="EC" id="2.7.11.1"/>
    </reaction>
</comment>
<dbReference type="InterPro" id="IPR011009">
    <property type="entry name" value="Kinase-like_dom_sf"/>
</dbReference>
<proteinExistence type="predicted"/>
<evidence type="ECO:0000256" key="7">
    <source>
        <dbReference type="ARBA" id="ARBA00048679"/>
    </source>
</evidence>
<comment type="catalytic activity">
    <reaction evidence="6">
        <text>L-threonyl-[protein] + ATP = O-phospho-L-threonyl-[protein] + ADP + H(+)</text>
        <dbReference type="Rhea" id="RHEA:46608"/>
        <dbReference type="Rhea" id="RHEA-COMP:11060"/>
        <dbReference type="Rhea" id="RHEA-COMP:11605"/>
        <dbReference type="ChEBI" id="CHEBI:15378"/>
        <dbReference type="ChEBI" id="CHEBI:30013"/>
        <dbReference type="ChEBI" id="CHEBI:30616"/>
        <dbReference type="ChEBI" id="CHEBI:61977"/>
        <dbReference type="ChEBI" id="CHEBI:456216"/>
        <dbReference type="EC" id="2.7.11.1"/>
    </reaction>
</comment>
<dbReference type="InterPro" id="IPR000157">
    <property type="entry name" value="TIR_dom"/>
</dbReference>
<feature type="region of interest" description="Disordered" evidence="9">
    <location>
        <begin position="1"/>
        <end position="47"/>
    </location>
</feature>
<dbReference type="PROSITE" id="PS50104">
    <property type="entry name" value="TIR"/>
    <property type="match status" value="1"/>
</dbReference>
<evidence type="ECO:0000259" key="11">
    <source>
        <dbReference type="PROSITE" id="PS50104"/>
    </source>
</evidence>
<dbReference type="PROSITE" id="PS00108">
    <property type="entry name" value="PROTEIN_KINASE_ST"/>
    <property type="match status" value="1"/>
</dbReference>
<evidence type="ECO:0000313" key="16">
    <source>
        <dbReference type="EMBL" id="CAE0060119.1"/>
    </source>
</evidence>
<dbReference type="FunFam" id="3.30.200.20:FF:000034">
    <property type="entry name" value="Kinase suppressor of Ras 1"/>
    <property type="match status" value="1"/>
</dbReference>
<evidence type="ECO:0000256" key="8">
    <source>
        <dbReference type="PROSITE-ProRule" id="PRU10141"/>
    </source>
</evidence>
<evidence type="ECO:0000313" key="12">
    <source>
        <dbReference type="EMBL" id="CAE0060090.1"/>
    </source>
</evidence>
<dbReference type="EMBL" id="HBHW01036638">
    <property type="protein sequence ID" value="CAE0060091.1"/>
    <property type="molecule type" value="Transcribed_RNA"/>
</dbReference>
<protein>
    <recommendedName>
        <fullName evidence="17">Protein kinase domain-containing protein</fullName>
    </recommendedName>
</protein>
<evidence type="ECO:0000256" key="5">
    <source>
        <dbReference type="ARBA" id="ARBA00022840"/>
    </source>
</evidence>
<dbReference type="PRINTS" id="PR00109">
    <property type="entry name" value="TYRKINASE"/>
</dbReference>
<dbReference type="InterPro" id="IPR017441">
    <property type="entry name" value="Protein_kinase_ATP_BS"/>
</dbReference>
<dbReference type="Gene3D" id="1.10.510.10">
    <property type="entry name" value="Transferase(Phosphotransferase) domain 1"/>
    <property type="match status" value="1"/>
</dbReference>
<dbReference type="GO" id="GO:0007165">
    <property type="term" value="P:signal transduction"/>
    <property type="evidence" value="ECO:0007669"/>
    <property type="project" value="InterPro"/>
</dbReference>
<keyword evidence="3 8" id="KW-0547">Nucleotide-binding</keyword>
<dbReference type="EMBL" id="HBHW01036659">
    <property type="protein sequence ID" value="CAE0060112.1"/>
    <property type="molecule type" value="Transcribed_RNA"/>
</dbReference>
<gene>
    <name evidence="12" type="ORF">RMAR00112_LOCUS28156</name>
    <name evidence="13" type="ORF">RMAR00112_LOCUS28157</name>
    <name evidence="14" type="ORF">RMAR00112_LOCUS28175</name>
    <name evidence="15" type="ORF">RMAR00112_LOCUS28178</name>
    <name evidence="16" type="ORF">RMAR00112_LOCUS28185</name>
</gene>
<dbReference type="EMBL" id="HBHW01036637">
    <property type="protein sequence ID" value="CAE0060090.1"/>
    <property type="molecule type" value="Transcribed_RNA"/>
</dbReference>
<keyword evidence="1" id="KW-0723">Serine/threonine-protein kinase</keyword>
<dbReference type="InterPro" id="IPR035897">
    <property type="entry name" value="Toll_tir_struct_dom_sf"/>
</dbReference>
<evidence type="ECO:0000313" key="15">
    <source>
        <dbReference type="EMBL" id="CAE0060112.1"/>
    </source>
</evidence>
<evidence type="ECO:0000256" key="3">
    <source>
        <dbReference type="ARBA" id="ARBA00022741"/>
    </source>
</evidence>